<name>A0A841JPD3_9BACT</name>
<evidence type="ECO:0000313" key="2">
    <source>
        <dbReference type="EMBL" id="MBB6143010.1"/>
    </source>
</evidence>
<dbReference type="EMBL" id="JACHEK010000002">
    <property type="protein sequence ID" value="MBB6143010.1"/>
    <property type="molecule type" value="Genomic_DNA"/>
</dbReference>
<protein>
    <submittedName>
        <fullName evidence="2">Fatty acid desaturase</fullName>
    </submittedName>
</protein>
<sequence>MSRIAKYITAGHSNIRITDLSPSQLPRQLNSNRALSLCIGVIFLLGATGVGPVRAPYIDSIYRWVLLCKIVFLVGCLLNIQS</sequence>
<organism evidence="2 3">
    <name type="scientific">Silvibacterium bohemicum</name>
    <dbReference type="NCBI Taxonomy" id="1577686"/>
    <lineage>
        <taxon>Bacteria</taxon>
        <taxon>Pseudomonadati</taxon>
        <taxon>Acidobacteriota</taxon>
        <taxon>Terriglobia</taxon>
        <taxon>Terriglobales</taxon>
        <taxon>Acidobacteriaceae</taxon>
        <taxon>Silvibacterium</taxon>
    </lineage>
</organism>
<feature type="transmembrane region" description="Helical" evidence="1">
    <location>
        <begin position="61"/>
        <end position="80"/>
    </location>
</feature>
<reference evidence="2 3" key="1">
    <citation type="submission" date="2020-08" db="EMBL/GenBank/DDBJ databases">
        <title>Genomic Encyclopedia of Type Strains, Phase IV (KMG-IV): sequencing the most valuable type-strain genomes for metagenomic binning, comparative biology and taxonomic classification.</title>
        <authorList>
            <person name="Goeker M."/>
        </authorList>
    </citation>
    <scope>NUCLEOTIDE SEQUENCE [LARGE SCALE GENOMIC DNA]</scope>
    <source>
        <strain evidence="2 3">DSM 103733</strain>
    </source>
</reference>
<keyword evidence="3" id="KW-1185">Reference proteome</keyword>
<keyword evidence="1" id="KW-0472">Membrane</keyword>
<dbReference type="AlphaFoldDB" id="A0A841JPD3"/>
<keyword evidence="1" id="KW-0812">Transmembrane</keyword>
<proteinExistence type="predicted"/>
<comment type="caution">
    <text evidence="2">The sequence shown here is derived from an EMBL/GenBank/DDBJ whole genome shotgun (WGS) entry which is preliminary data.</text>
</comment>
<dbReference type="Proteomes" id="UP000538666">
    <property type="component" value="Unassembled WGS sequence"/>
</dbReference>
<accession>A0A841JPD3</accession>
<evidence type="ECO:0000256" key="1">
    <source>
        <dbReference type="SAM" id="Phobius"/>
    </source>
</evidence>
<evidence type="ECO:0000313" key="3">
    <source>
        <dbReference type="Proteomes" id="UP000538666"/>
    </source>
</evidence>
<keyword evidence="1" id="KW-1133">Transmembrane helix</keyword>
<gene>
    <name evidence="2" type="ORF">HNQ77_000954</name>
</gene>
<feature type="transmembrane region" description="Helical" evidence="1">
    <location>
        <begin position="34"/>
        <end position="55"/>
    </location>
</feature>